<evidence type="ECO:0000313" key="2">
    <source>
        <dbReference type="Proteomes" id="UP000285575"/>
    </source>
</evidence>
<gene>
    <name evidence="1" type="ORF">EOE66_07395</name>
</gene>
<dbReference type="SUPFAM" id="SSF53850">
    <property type="entry name" value="Periplasmic binding protein-like II"/>
    <property type="match status" value="1"/>
</dbReference>
<dbReference type="RefSeq" id="WP_128228011.1">
    <property type="nucleotide sequence ID" value="NZ_SACR01000002.1"/>
</dbReference>
<sequence>MNTPASPLTGISSMATRHLLAELAERCVAQGGPRVVFESVGGVDAARRVAAGEHFDLVVLASDAIDTLLAAGQVRGPRLDLVRSAMVVAVPAGAPHPPLHDEAALRDAVAAAPSIGYSTGPSGKHLLALVARWGLQDSLAGRLVLAPPGVPVATLVASGQAAMGFQQLPEFAGQPGIEVVGELPAGAAQTTVFSAALGLQAAPAAVVALAHFMHPATAALKRHHGLSAAG</sequence>
<dbReference type="EMBL" id="SACR01000002">
    <property type="protein sequence ID" value="RVU47550.1"/>
    <property type="molecule type" value="Genomic_DNA"/>
</dbReference>
<evidence type="ECO:0000313" key="1">
    <source>
        <dbReference type="EMBL" id="RVU47550.1"/>
    </source>
</evidence>
<proteinExistence type="predicted"/>
<dbReference type="OrthoDB" id="8216219at2"/>
<comment type="caution">
    <text evidence="1">The sequence shown here is derived from an EMBL/GenBank/DDBJ whole genome shotgun (WGS) entry which is preliminary data.</text>
</comment>
<dbReference type="Gene3D" id="3.40.190.10">
    <property type="entry name" value="Periplasmic binding protein-like II"/>
    <property type="match status" value="2"/>
</dbReference>
<reference evidence="1 2" key="1">
    <citation type="submission" date="2019-01" db="EMBL/GenBank/DDBJ databases">
        <authorList>
            <person name="Chen W.-M."/>
        </authorList>
    </citation>
    <scope>NUCLEOTIDE SEQUENCE [LARGE SCALE GENOMIC DNA]</scope>
    <source>
        <strain evidence="1 2">KYPY4</strain>
    </source>
</reference>
<dbReference type="PANTHER" id="PTHR30632:SF11">
    <property type="entry name" value="BLR4797 PROTEIN"/>
    <property type="match status" value="1"/>
</dbReference>
<dbReference type="Proteomes" id="UP000285575">
    <property type="component" value="Unassembled WGS sequence"/>
</dbReference>
<dbReference type="GO" id="GO:0015689">
    <property type="term" value="P:molybdate ion transport"/>
    <property type="evidence" value="ECO:0007669"/>
    <property type="project" value="TreeGrafter"/>
</dbReference>
<dbReference type="GO" id="GO:0030973">
    <property type="term" value="F:molybdate ion binding"/>
    <property type="evidence" value="ECO:0007669"/>
    <property type="project" value="TreeGrafter"/>
</dbReference>
<organism evidence="1 2">
    <name type="scientific">Rubrivivax rivuli</name>
    <dbReference type="NCBI Taxonomy" id="1862385"/>
    <lineage>
        <taxon>Bacteria</taxon>
        <taxon>Pseudomonadati</taxon>
        <taxon>Pseudomonadota</taxon>
        <taxon>Betaproteobacteria</taxon>
        <taxon>Burkholderiales</taxon>
        <taxon>Sphaerotilaceae</taxon>
        <taxon>Rubrivivax</taxon>
    </lineage>
</organism>
<accession>A0A437RL77</accession>
<name>A0A437RL77_9BURK</name>
<protein>
    <submittedName>
        <fullName evidence="1">ABC transporter substrate-binding protein</fullName>
    </submittedName>
</protein>
<dbReference type="InterPro" id="IPR050682">
    <property type="entry name" value="ModA/WtpA"/>
</dbReference>
<dbReference type="PANTHER" id="PTHR30632">
    <property type="entry name" value="MOLYBDATE-BINDING PERIPLASMIC PROTEIN"/>
    <property type="match status" value="1"/>
</dbReference>
<dbReference type="Pfam" id="PF13531">
    <property type="entry name" value="SBP_bac_11"/>
    <property type="match status" value="1"/>
</dbReference>
<dbReference type="AlphaFoldDB" id="A0A437RL77"/>
<keyword evidence="2" id="KW-1185">Reference proteome</keyword>